<reference evidence="1 2" key="1">
    <citation type="journal article" date="2008" name="Genome Res.">
        <title>Genome sequence of the beta-rhizobium Cupriavidus taiwanensis and comparative genomics of rhizobia.</title>
        <authorList>
            <person name="Amadou C."/>
            <person name="Pascal G."/>
            <person name="Mangenot S."/>
            <person name="Glew M."/>
            <person name="Bontemps C."/>
            <person name="Capela D."/>
            <person name="Carrere S."/>
            <person name="Cruveiller S."/>
            <person name="Dossat C."/>
            <person name="Lajus A."/>
            <person name="Marchetti M."/>
            <person name="Poinsot V."/>
            <person name="Rouy Z."/>
            <person name="Servin B."/>
            <person name="Saad M."/>
            <person name="Schenowitz C."/>
            <person name="Barbe V."/>
            <person name="Batut J."/>
            <person name="Medigue C."/>
            <person name="Masson-Boivin C."/>
        </authorList>
    </citation>
    <scope>NUCLEOTIDE SEQUENCE [LARGE SCALE GENOMIC DNA]</scope>
    <source>
        <strain evidence="2">DSM 17343 / BCRC 17206 / CCUG 44338 / CIP 107171 / LMG 19424 / R1</strain>
    </source>
</reference>
<sequence length="146" mass="16756">MKYFDREGRPLTSEEWLEKRADTAYNVVRQFDNGKVYIAIEWYGKCKDREAVYQHLAPLFRLHFQTYSDVDGRLIPDPQDGKMFGTEQEAIEAYEKQVVRRTESTRDDDGNVVEVGNIHTPVSPDAPHSEEAVAMISTGDDDVGVW</sequence>
<organism evidence="1 2">
    <name type="scientific">Cupriavidus taiwanensis (strain DSM 17343 / BCRC 17206 / CCUG 44338 / CIP 107171 / LMG 19424 / R1)</name>
    <name type="common">Ralstonia taiwanensis (strain LMG 19424)</name>
    <dbReference type="NCBI Taxonomy" id="977880"/>
    <lineage>
        <taxon>Bacteria</taxon>
        <taxon>Pseudomonadati</taxon>
        <taxon>Pseudomonadota</taxon>
        <taxon>Betaproteobacteria</taxon>
        <taxon>Burkholderiales</taxon>
        <taxon>Burkholderiaceae</taxon>
        <taxon>Cupriavidus</taxon>
    </lineage>
</organism>
<dbReference type="HOGENOM" id="CLU_1774294_0_0_4"/>
<evidence type="ECO:0000313" key="1">
    <source>
        <dbReference type="EMBL" id="CAQ71579.1"/>
    </source>
</evidence>
<accession>B3R9K4</accession>
<dbReference type="GeneID" id="29764642"/>
<dbReference type="AlphaFoldDB" id="B3R9K4"/>
<proteinExistence type="predicted"/>
<keyword evidence="2" id="KW-1185">Reference proteome</keyword>
<gene>
    <name evidence="1" type="ordered locus">RALTA_B0968</name>
</gene>
<evidence type="ECO:0000313" key="2">
    <source>
        <dbReference type="Proteomes" id="UP000001692"/>
    </source>
</evidence>
<dbReference type="EMBL" id="CU633750">
    <property type="protein sequence ID" value="CAQ71579.1"/>
    <property type="molecule type" value="Genomic_DNA"/>
</dbReference>
<dbReference type="RefSeq" id="WP_012355799.1">
    <property type="nucleotide sequence ID" value="NC_010530.1"/>
</dbReference>
<dbReference type="KEGG" id="cti:RALTA_B0968"/>
<dbReference type="Proteomes" id="UP000001692">
    <property type="component" value="Chromosome 2"/>
</dbReference>
<protein>
    <submittedName>
        <fullName evidence="1">Uncharacterized protein</fullName>
    </submittedName>
</protein>
<dbReference type="BioCyc" id="CTAI977880:RALTA_RS20345-MONOMER"/>
<name>B3R9K4_CUPTR</name>